<dbReference type="STRING" id="1287681.M7TQM7"/>
<dbReference type="HOGENOM" id="CLU_108991_1_0_1"/>
<dbReference type="SUPFAM" id="SSF55144">
    <property type="entry name" value="LigT-like"/>
    <property type="match status" value="1"/>
</dbReference>
<dbReference type="KEGG" id="ela:UCREL1_742"/>
<dbReference type="PANTHER" id="PTHR28141">
    <property type="entry name" value="2',3'-CYCLIC-NUCLEOTIDE 3'-PHOSPHODIESTERASE"/>
    <property type="match status" value="1"/>
</dbReference>
<name>M7TQM7_EUTLA</name>
<dbReference type="PANTHER" id="PTHR28141:SF1">
    <property type="entry name" value="2',3'-CYCLIC-NUCLEOTIDE 3'-PHOSPHODIESTERASE"/>
    <property type="match status" value="1"/>
</dbReference>
<dbReference type="OMA" id="WLDSIPW"/>
<dbReference type="GO" id="GO:0009187">
    <property type="term" value="P:cyclic nucleotide metabolic process"/>
    <property type="evidence" value="ECO:0007669"/>
    <property type="project" value="TreeGrafter"/>
</dbReference>
<dbReference type="GO" id="GO:0004113">
    <property type="term" value="F:2',3'-cyclic-nucleotide 3'-phosphodiesterase activity"/>
    <property type="evidence" value="ECO:0007669"/>
    <property type="project" value="TreeGrafter"/>
</dbReference>
<evidence type="ECO:0000313" key="1">
    <source>
        <dbReference type="EMBL" id="EMR72201.1"/>
    </source>
</evidence>
<organism evidence="1 2">
    <name type="scientific">Eutypa lata (strain UCR-EL1)</name>
    <name type="common">Grapevine dieback disease fungus</name>
    <name type="synonym">Eutypa armeniacae</name>
    <dbReference type="NCBI Taxonomy" id="1287681"/>
    <lineage>
        <taxon>Eukaryota</taxon>
        <taxon>Fungi</taxon>
        <taxon>Dikarya</taxon>
        <taxon>Ascomycota</taxon>
        <taxon>Pezizomycotina</taxon>
        <taxon>Sordariomycetes</taxon>
        <taxon>Xylariomycetidae</taxon>
        <taxon>Xylariales</taxon>
        <taxon>Diatrypaceae</taxon>
        <taxon>Eutypa</taxon>
    </lineage>
</organism>
<proteinExistence type="predicted"/>
<dbReference type="Proteomes" id="UP000012174">
    <property type="component" value="Unassembled WGS sequence"/>
</dbReference>
<dbReference type="Pfam" id="PF07823">
    <property type="entry name" value="CPDase"/>
    <property type="match status" value="1"/>
</dbReference>
<dbReference type="OrthoDB" id="514292at2759"/>
<protein>
    <submittedName>
        <fullName evidence="1">Putative 2-cyclic-nucleotide 3-phosphodiesterase protein</fullName>
    </submittedName>
</protein>
<dbReference type="EMBL" id="KB705491">
    <property type="protein sequence ID" value="EMR72201.1"/>
    <property type="molecule type" value="Genomic_DNA"/>
</dbReference>
<dbReference type="Gene3D" id="3.90.1140.10">
    <property type="entry name" value="Cyclic phosphodiesterase"/>
    <property type="match status" value="1"/>
</dbReference>
<gene>
    <name evidence="1" type="ORF">UCREL1_742</name>
</gene>
<dbReference type="InterPro" id="IPR012386">
    <property type="entry name" value="Cyclic-nucl_3Pdiesterase"/>
</dbReference>
<keyword evidence="2" id="KW-1185">Reference proteome</keyword>
<accession>M7TQM7</accession>
<dbReference type="eggNOG" id="ENOG502S8HR">
    <property type="taxonomic scope" value="Eukaryota"/>
</dbReference>
<dbReference type="AlphaFoldDB" id="M7TQM7"/>
<reference evidence="2" key="1">
    <citation type="journal article" date="2013" name="Genome Announc.">
        <title>Draft genome sequence of the grapevine dieback fungus Eutypa lata UCR-EL1.</title>
        <authorList>
            <person name="Blanco-Ulate B."/>
            <person name="Rolshausen P.E."/>
            <person name="Cantu D."/>
        </authorList>
    </citation>
    <scope>NUCLEOTIDE SEQUENCE [LARGE SCALE GENOMIC DNA]</scope>
    <source>
        <strain evidence="2">UCR-EL1</strain>
    </source>
</reference>
<dbReference type="InterPro" id="IPR009097">
    <property type="entry name" value="Cyclic_Pdiesterase"/>
</dbReference>
<sequence length="204" mass="22640">MPGSSLWLIPPPSHPLHQIISKLISEHLPSEFPDITGPPFAPHMTLTSNIPPTVYGDKPQEWLDSIPWPASGDVQVQLKAVLTEDIFFRRCYIKVAFDGVRDVAGLARARGVNDEESIGSKTEQWLDEWNSSFGPHVSLIYGDTPIEEAKLQKITDFVKSKKVSLERSDSNPQGGFGSWEGGVVWLVPTDKPIADWRPIATKTL</sequence>
<evidence type="ECO:0000313" key="2">
    <source>
        <dbReference type="Proteomes" id="UP000012174"/>
    </source>
</evidence>